<dbReference type="PANTHER" id="PTHR39540:SF1">
    <property type="entry name" value="DICTOMALLEIN-1-RELATED"/>
    <property type="match status" value="1"/>
</dbReference>
<keyword evidence="5 6" id="KW-0482">Metalloprotease</keyword>
<evidence type="ECO:0000313" key="10">
    <source>
        <dbReference type="Proteomes" id="UP000013190"/>
    </source>
</evidence>
<reference evidence="9 10" key="2">
    <citation type="journal article" date="2016" name="Int. J. Syst. Evol. Microbiol.">
        <title>Taxonomy of haemolytic and/or proteolytic strains of the genus Acinetobacter with the proposal of Acinetobacter courvalinii sp. nov. (genomic species 14 sensu Bouvet &amp; Jeanjean), Acinetobacter dispersus sp. nov. (genomic species 17), Acinetobacter modestus sp. nov., Acinetobacter proteolyticus sp. nov. and Acinetobacter vivianii sp. nov.</title>
        <authorList>
            <person name="Nemec A."/>
            <person name="Radolfova-Krizova L."/>
            <person name="Maixnerova M."/>
            <person name="Vrestiakova E."/>
            <person name="Jezek P."/>
            <person name="Sedo O."/>
        </authorList>
    </citation>
    <scope>NUCLEOTIDE SEQUENCE [LARGE SCALE GENOMIC DNA]</scope>
    <source>
        <strain evidence="9 10">NIPH 236</strain>
    </source>
</reference>
<dbReference type="Pfam" id="PF10462">
    <property type="entry name" value="Peptidase_M66"/>
    <property type="match status" value="1"/>
</dbReference>
<dbReference type="Pfam" id="PF00652">
    <property type="entry name" value="Ricin_B_lectin"/>
    <property type="match status" value="1"/>
</dbReference>
<sequence>MRNVTKPSISTLSLCISLLLLSGCGGNSQETTDNNKTDSATNGQAKALTTTGAYPEPNKDVFDSNTLGFYDYDLQGNTRPLRNDLVGSFAAMIQFAQNHTVDPNGNEAKSMPRLTSEKDALLLVTPNTDMGEVQQLNAEIYLNSRLIRRVALQEPTQIPASDQSNGDARPRVQYSKRTWTAALNWDEVKPGLNIRIVDPVSLKNGRLDTQSIDFGAPGELVVQSIRLGMLTAPRQSSGHYMLNEPEKAGTDYFETIPAAKMIVTKYDDMQLNQVMVASGVIYNDKSATTGDVYSGDMRENTAKSTFSTGINLANWGVTSASMSSQEQPQLTQSAVIHHAWGKYQNGDVNHGLSGGNGILTLIDSVGNEFSHEIGHHYGLGHYPGQNGENYFWSAHHPDSGWGYIAYRNRMRGNLNWNNTNLENRLGGTPIFQNAYTYGTDAMAGGNYSSSLSRFTHYTGYSTQQKIQPAFDRAVWDSNSPTGYKRWNATTRQMDVTQPKVPNSNQVWYNRPDGNYLKPTQFGVPIFTILGGYDPVNQVGLLYPAARGNWGNVFSLPQAQLGLANASCWINVKYVLKAEENIALAPNRMNGNANKLHINLAQSDAPLSVDLYCKRANEQANKLSSIVIPSYAQPLPAAVTIGKEQGYKALRKVELPQLEQALLSNQGKLIANLSPNNKILYDSYKNFKNELSTTAQQELERFSNQQEQLYRLNRWVNVYRSDLTANVSAAHTALKSFVAQLSLSNSNPLAGATMLVMPNMNLACLKTEISSSTGKPSVYMSGKNGCTGDNASLWVYDAVGKIHSVQYPELCLSGATLASCNNGVSNQIWETPVTGSTQQFRQGNSCLDLSGGGAPAADGRGTLITYGCGSGNNQKWTITTASQNFILAAATGQNLPLLATALATP</sequence>
<feature type="chain" id="PRO_5046725695" description="Peptidase M66 domain-containing protein" evidence="7">
    <location>
        <begin position="23"/>
        <end position="904"/>
    </location>
</feature>
<dbReference type="EMBL" id="APOJ01000026">
    <property type="protein sequence ID" value="ENU26338.1"/>
    <property type="molecule type" value="Genomic_DNA"/>
</dbReference>
<evidence type="ECO:0000256" key="1">
    <source>
        <dbReference type="ARBA" id="ARBA00022670"/>
    </source>
</evidence>
<dbReference type="InterPro" id="IPR051256">
    <property type="entry name" value="Dictomallein"/>
</dbReference>
<keyword evidence="10" id="KW-1185">Reference proteome</keyword>
<keyword evidence="4 6" id="KW-0862">Zinc</keyword>
<evidence type="ECO:0000256" key="6">
    <source>
        <dbReference type="PROSITE-ProRule" id="PRU01031"/>
    </source>
</evidence>
<name>A0ABN0JLZ1_9GAMM</name>
<dbReference type="PROSITE" id="PS51694">
    <property type="entry name" value="PEPTIDASE_M66"/>
    <property type="match status" value="1"/>
</dbReference>
<dbReference type="InterPro" id="IPR019503">
    <property type="entry name" value="Peptidase_M66_dom"/>
</dbReference>
<feature type="signal peptide" evidence="7">
    <location>
        <begin position="1"/>
        <end position="22"/>
    </location>
</feature>
<keyword evidence="1 6" id="KW-0645">Protease</keyword>
<evidence type="ECO:0000313" key="9">
    <source>
        <dbReference type="EMBL" id="ENU26338.1"/>
    </source>
</evidence>
<dbReference type="CDD" id="cd00161">
    <property type="entry name" value="beta-trefoil_Ricin-like"/>
    <property type="match status" value="1"/>
</dbReference>
<dbReference type="PROSITE" id="PS51257">
    <property type="entry name" value="PROKAR_LIPOPROTEIN"/>
    <property type="match status" value="1"/>
</dbReference>
<dbReference type="PROSITE" id="PS50231">
    <property type="entry name" value="RICIN_B_LECTIN"/>
    <property type="match status" value="1"/>
</dbReference>
<dbReference type="SUPFAM" id="SSF50370">
    <property type="entry name" value="Ricin B-like lectins"/>
    <property type="match status" value="1"/>
</dbReference>
<evidence type="ECO:0000256" key="2">
    <source>
        <dbReference type="ARBA" id="ARBA00022723"/>
    </source>
</evidence>
<dbReference type="InterPro" id="IPR022218">
    <property type="entry name" value="TagA_dom"/>
</dbReference>
<keyword evidence="7" id="KW-0732">Signal</keyword>
<dbReference type="Pfam" id="PF12561">
    <property type="entry name" value="TagA"/>
    <property type="match status" value="1"/>
</dbReference>
<dbReference type="Proteomes" id="UP000013190">
    <property type="component" value="Unassembled WGS sequence"/>
</dbReference>
<evidence type="ECO:0000256" key="3">
    <source>
        <dbReference type="ARBA" id="ARBA00022801"/>
    </source>
</evidence>
<evidence type="ECO:0000256" key="4">
    <source>
        <dbReference type="ARBA" id="ARBA00022833"/>
    </source>
</evidence>
<comment type="caution">
    <text evidence="9">The sequence shown here is derived from an EMBL/GenBank/DDBJ whole genome shotgun (WGS) entry which is preliminary data.</text>
</comment>
<evidence type="ECO:0000256" key="5">
    <source>
        <dbReference type="ARBA" id="ARBA00023049"/>
    </source>
</evidence>
<dbReference type="GeneID" id="92835782"/>
<feature type="domain" description="Peptidase M66" evidence="8">
    <location>
        <begin position="219"/>
        <end position="475"/>
    </location>
</feature>
<evidence type="ECO:0000256" key="7">
    <source>
        <dbReference type="SAM" id="SignalP"/>
    </source>
</evidence>
<reference evidence="10" key="1">
    <citation type="submission" date="2013-02" db="EMBL/GenBank/DDBJ databases">
        <title>The Genome Sequence of Acinetobacter sp. NIPH 236.</title>
        <authorList>
            <consortium name="The Broad Institute Genome Sequencing Platform"/>
            <consortium name="The Broad Institute Genome Sequencing Center for Infectious Disease"/>
            <person name="Cerqueira G."/>
            <person name="Feldgarden M."/>
            <person name="Courvalin P."/>
            <person name="Perichon B."/>
            <person name="Grillot-Courvalin C."/>
            <person name="Clermont D."/>
            <person name="Rocha E."/>
            <person name="Yoon E.-J."/>
            <person name="Nemec A."/>
            <person name="Walker B."/>
            <person name="Young S.K."/>
            <person name="Zeng Q."/>
            <person name="Gargeya S."/>
            <person name="Fitzgerald M."/>
            <person name="Haas B."/>
            <person name="Abouelleil A."/>
            <person name="Alvarado L."/>
            <person name="Arachchi H.M."/>
            <person name="Berlin A.M."/>
            <person name="Chapman S.B."/>
            <person name="Dewar J."/>
            <person name="Goldberg J."/>
            <person name="Griggs A."/>
            <person name="Gujja S."/>
            <person name="Hansen M."/>
            <person name="Howarth C."/>
            <person name="Imamovic A."/>
            <person name="Larimer J."/>
            <person name="McCowan C."/>
            <person name="Murphy C."/>
            <person name="Neiman D."/>
            <person name="Pearson M."/>
            <person name="Priest M."/>
            <person name="Roberts A."/>
            <person name="Saif S."/>
            <person name="Shea T."/>
            <person name="Sisk P."/>
            <person name="Sykes S."/>
            <person name="Wortman J."/>
            <person name="Nusbaum C."/>
            <person name="Birren B."/>
        </authorList>
    </citation>
    <scope>NUCLEOTIDE SEQUENCE [LARGE SCALE GENOMIC DNA]</scope>
    <source>
        <strain evidence="10">NIPH 236</strain>
    </source>
</reference>
<dbReference type="InterPro" id="IPR000772">
    <property type="entry name" value="Ricin_B_lectin"/>
</dbReference>
<dbReference type="SMART" id="SM00458">
    <property type="entry name" value="RICIN"/>
    <property type="match status" value="1"/>
</dbReference>
<protein>
    <recommendedName>
        <fullName evidence="8">Peptidase M66 domain-containing protein</fullName>
    </recommendedName>
</protein>
<proteinExistence type="predicted"/>
<keyword evidence="3 6" id="KW-0378">Hydrolase</keyword>
<comment type="cofactor">
    <cofactor evidence="6">
        <name>Zn(2+)</name>
        <dbReference type="ChEBI" id="CHEBI:29105"/>
    </cofactor>
    <text evidence="6">Binds 1 zinc ion per subunit.</text>
</comment>
<evidence type="ECO:0000259" key="8">
    <source>
        <dbReference type="PROSITE" id="PS51694"/>
    </source>
</evidence>
<organism evidence="9 10">
    <name type="scientific">Acinetobacter modestus</name>
    <dbReference type="NCBI Taxonomy" id="1776740"/>
    <lineage>
        <taxon>Bacteria</taxon>
        <taxon>Pseudomonadati</taxon>
        <taxon>Pseudomonadota</taxon>
        <taxon>Gammaproteobacteria</taxon>
        <taxon>Moraxellales</taxon>
        <taxon>Moraxellaceae</taxon>
        <taxon>Acinetobacter</taxon>
    </lineage>
</organism>
<dbReference type="Gene3D" id="2.80.10.50">
    <property type="match status" value="1"/>
</dbReference>
<dbReference type="PANTHER" id="PTHR39540">
    <property type="match status" value="1"/>
</dbReference>
<feature type="binding site" evidence="6">
    <location>
        <position position="371"/>
    </location>
    <ligand>
        <name>Zn(2+)</name>
        <dbReference type="ChEBI" id="CHEBI:29105"/>
        <note>catalytic</note>
    </ligand>
</feature>
<feature type="binding site" evidence="6">
    <location>
        <position position="381"/>
    </location>
    <ligand>
        <name>Zn(2+)</name>
        <dbReference type="ChEBI" id="CHEBI:29105"/>
        <note>catalytic</note>
    </ligand>
</feature>
<accession>A0ABN0JLZ1</accession>
<gene>
    <name evidence="9" type="ORF">F992_02411</name>
</gene>
<keyword evidence="2 6" id="KW-0479">Metal-binding</keyword>
<dbReference type="RefSeq" id="WP_004662945.1">
    <property type="nucleotide sequence ID" value="NZ_BMDV01000001.1"/>
</dbReference>
<feature type="binding site" evidence="6">
    <location>
        <position position="375"/>
    </location>
    <ligand>
        <name>Zn(2+)</name>
        <dbReference type="ChEBI" id="CHEBI:29105"/>
        <note>catalytic</note>
    </ligand>
</feature>
<dbReference type="InterPro" id="IPR035992">
    <property type="entry name" value="Ricin_B-like_lectins"/>
</dbReference>
<feature type="active site" evidence="6">
    <location>
        <position position="372"/>
    </location>
</feature>